<dbReference type="Gene3D" id="2.20.28.40">
    <property type="entry name" value="H/ACA ribonucleoprotein complex, subunit Nop10"/>
    <property type="match status" value="1"/>
</dbReference>
<name>L2GKE6_VITCO</name>
<evidence type="ECO:0000313" key="10">
    <source>
        <dbReference type="Proteomes" id="UP000011082"/>
    </source>
</evidence>
<dbReference type="GO" id="GO:0006364">
    <property type="term" value="P:rRNA processing"/>
    <property type="evidence" value="ECO:0007669"/>
    <property type="project" value="UniProtKB-KW"/>
</dbReference>
<dbReference type="InterPro" id="IPR007264">
    <property type="entry name" value="H/ACA_rnp_Nop10"/>
</dbReference>
<evidence type="ECO:0000256" key="2">
    <source>
        <dbReference type="ARBA" id="ARBA00021838"/>
    </source>
</evidence>
<evidence type="ECO:0000256" key="8">
    <source>
        <dbReference type="ARBA" id="ARBA00032266"/>
    </source>
</evidence>
<gene>
    <name evidence="9" type="ORF">VICG_01944</name>
</gene>
<evidence type="ECO:0000256" key="1">
    <source>
        <dbReference type="ARBA" id="ARBA00009462"/>
    </source>
</evidence>
<evidence type="ECO:0000313" key="9">
    <source>
        <dbReference type="EMBL" id="ELA40985.1"/>
    </source>
</evidence>
<dbReference type="InParanoid" id="L2GKE6"/>
<keyword evidence="4" id="KW-0698">rRNA processing</keyword>
<sequence length="52" mass="6281">MLYFKIENGKRVYTLNPENAECAKPAKYSIEDKFSEQRIIMKTRYKIFPFDD</sequence>
<keyword evidence="10" id="KW-1185">Reference proteome</keyword>
<dbReference type="GeneID" id="19882654"/>
<dbReference type="InterPro" id="IPR036756">
    <property type="entry name" value="H/ACA_rnp_Nop10_sf"/>
</dbReference>
<dbReference type="GO" id="GO:0001522">
    <property type="term" value="P:pseudouridine synthesis"/>
    <property type="evidence" value="ECO:0007669"/>
    <property type="project" value="InterPro"/>
</dbReference>
<comment type="similarity">
    <text evidence="1">Belongs to the NOP10 family.</text>
</comment>
<dbReference type="RefSeq" id="XP_007605389.1">
    <property type="nucleotide sequence ID" value="XM_007605327.1"/>
</dbReference>
<evidence type="ECO:0000256" key="4">
    <source>
        <dbReference type="ARBA" id="ARBA00022552"/>
    </source>
</evidence>
<evidence type="ECO:0000256" key="3">
    <source>
        <dbReference type="ARBA" id="ARBA00022517"/>
    </source>
</evidence>
<dbReference type="Proteomes" id="UP000011082">
    <property type="component" value="Unassembled WGS sequence"/>
</dbReference>
<dbReference type="OrthoDB" id="13807at2759"/>
<dbReference type="GO" id="GO:1990904">
    <property type="term" value="C:ribonucleoprotein complex"/>
    <property type="evidence" value="ECO:0007669"/>
    <property type="project" value="UniProtKB-KW"/>
</dbReference>
<dbReference type="OMA" id="MLYHRIE"/>
<proteinExistence type="inferred from homology"/>
<dbReference type="GO" id="GO:0030515">
    <property type="term" value="F:snoRNA binding"/>
    <property type="evidence" value="ECO:0007669"/>
    <property type="project" value="InterPro"/>
</dbReference>
<dbReference type="VEuPathDB" id="MicrosporidiaDB:VICG_01944"/>
<dbReference type="AlphaFoldDB" id="L2GKE6"/>
<accession>L2GKE6</accession>
<dbReference type="EMBL" id="JH370152">
    <property type="protein sequence ID" value="ELA40985.1"/>
    <property type="molecule type" value="Genomic_DNA"/>
</dbReference>
<keyword evidence="5" id="KW-0687">Ribonucleoprotein</keyword>
<reference evidence="10" key="1">
    <citation type="submission" date="2011-05" db="EMBL/GenBank/DDBJ databases">
        <title>The genome sequence of Vittaforma corneae strain ATCC 50505.</title>
        <authorList>
            <consortium name="The Broad Institute Genome Sequencing Platform"/>
            <person name="Cuomo C."/>
            <person name="Didier E."/>
            <person name="Bowers L."/>
            <person name="Young S.K."/>
            <person name="Zeng Q."/>
            <person name="Gargeya S."/>
            <person name="Fitzgerald M."/>
            <person name="Haas B."/>
            <person name="Abouelleil A."/>
            <person name="Alvarado L."/>
            <person name="Arachchi H.M."/>
            <person name="Berlin A."/>
            <person name="Chapman S.B."/>
            <person name="Gearin G."/>
            <person name="Goldberg J."/>
            <person name="Griggs A."/>
            <person name="Gujja S."/>
            <person name="Hansen M."/>
            <person name="Heiman D."/>
            <person name="Howarth C."/>
            <person name="Larimer J."/>
            <person name="Lui A."/>
            <person name="MacDonald P.J.P."/>
            <person name="McCowen C."/>
            <person name="Montmayeur A."/>
            <person name="Murphy C."/>
            <person name="Neiman D."/>
            <person name="Pearson M."/>
            <person name="Priest M."/>
            <person name="Roberts A."/>
            <person name="Saif S."/>
            <person name="Shea T."/>
            <person name="Sisk P."/>
            <person name="Stolte C."/>
            <person name="Sykes S."/>
            <person name="Wortman J."/>
            <person name="Nusbaum C."/>
            <person name="Birren B."/>
        </authorList>
    </citation>
    <scope>NUCLEOTIDE SEQUENCE [LARGE SCALE GENOMIC DNA]</scope>
    <source>
        <strain evidence="10">ATCC 50505</strain>
    </source>
</reference>
<dbReference type="SUPFAM" id="SSF144210">
    <property type="entry name" value="Nop10-like SnoRNP"/>
    <property type="match status" value="1"/>
</dbReference>
<evidence type="ECO:0000256" key="7">
    <source>
        <dbReference type="ARBA" id="ARBA00031779"/>
    </source>
</evidence>
<organism evidence="9 10">
    <name type="scientific">Vittaforma corneae (strain ATCC 50505)</name>
    <name type="common">Microsporidian parasite</name>
    <name type="synonym">Nosema corneum</name>
    <dbReference type="NCBI Taxonomy" id="993615"/>
    <lineage>
        <taxon>Eukaryota</taxon>
        <taxon>Fungi</taxon>
        <taxon>Fungi incertae sedis</taxon>
        <taxon>Microsporidia</taxon>
        <taxon>Nosematidae</taxon>
        <taxon>Vittaforma</taxon>
    </lineage>
</organism>
<dbReference type="HOGENOM" id="CLU_184680_3_0_1"/>
<protein>
    <recommendedName>
        <fullName evidence="2">H/ACA ribonucleoprotein complex subunit NOP10</fullName>
    </recommendedName>
    <alternativeName>
        <fullName evidence="6">Nucleolar protein 10</fullName>
    </alternativeName>
    <alternativeName>
        <fullName evidence="7">Nucleolar protein family A member 3</fullName>
    </alternativeName>
    <alternativeName>
        <fullName evidence="8">snoRNP protein NOP10</fullName>
    </alternativeName>
</protein>
<dbReference type="Pfam" id="PF04135">
    <property type="entry name" value="Nop10p"/>
    <property type="match status" value="1"/>
</dbReference>
<keyword evidence="3" id="KW-0690">Ribosome biogenesis</keyword>
<evidence type="ECO:0000256" key="6">
    <source>
        <dbReference type="ARBA" id="ARBA00030185"/>
    </source>
</evidence>
<evidence type="ECO:0000256" key="5">
    <source>
        <dbReference type="ARBA" id="ARBA00023274"/>
    </source>
</evidence>